<dbReference type="OrthoDB" id="121521at2759"/>
<reference evidence="1 2" key="1">
    <citation type="submission" date="2015-02" db="EMBL/GenBank/DDBJ databases">
        <authorList>
            <person name="Chooi Y.-H."/>
        </authorList>
    </citation>
    <scope>NUCLEOTIDE SEQUENCE [LARGE SCALE GENOMIC DNA]</scope>
    <source>
        <strain evidence="1">E3</strain>
    </source>
</reference>
<accession>A0A0G4J4R8</accession>
<protein>
    <recommendedName>
        <fullName evidence="3">MADF domain-containing protein</fullName>
    </recommendedName>
</protein>
<evidence type="ECO:0000313" key="1">
    <source>
        <dbReference type="EMBL" id="CEP02369.1"/>
    </source>
</evidence>
<proteinExistence type="predicted"/>
<dbReference type="Proteomes" id="UP000039324">
    <property type="component" value="Unassembled WGS sequence"/>
</dbReference>
<gene>
    <name evidence="1" type="ORF">PBRA_008953</name>
</gene>
<evidence type="ECO:0000313" key="2">
    <source>
        <dbReference type="Proteomes" id="UP000039324"/>
    </source>
</evidence>
<sequence length="76" mass="9007">MEKSDVETHKRKRGRYFLDARNKQQLLKGWQRLAVMFNNPLGMDVPVEKIENKYQQVVAQYRKLKAADRETGNNPM</sequence>
<dbReference type="AlphaFoldDB" id="A0A0G4J4R8"/>
<organism evidence="1 2">
    <name type="scientific">Plasmodiophora brassicae</name>
    <name type="common">Clubroot disease agent</name>
    <dbReference type="NCBI Taxonomy" id="37360"/>
    <lineage>
        <taxon>Eukaryota</taxon>
        <taxon>Sar</taxon>
        <taxon>Rhizaria</taxon>
        <taxon>Endomyxa</taxon>
        <taxon>Phytomyxea</taxon>
        <taxon>Plasmodiophorida</taxon>
        <taxon>Plasmodiophoridae</taxon>
        <taxon>Plasmodiophora</taxon>
    </lineage>
</organism>
<dbReference type="EMBL" id="CDSF01000125">
    <property type="protein sequence ID" value="CEP02369.1"/>
    <property type="molecule type" value="Genomic_DNA"/>
</dbReference>
<name>A0A0G4J4R8_PLABS</name>
<evidence type="ECO:0008006" key="3">
    <source>
        <dbReference type="Google" id="ProtNLM"/>
    </source>
</evidence>
<keyword evidence="2" id="KW-1185">Reference proteome</keyword>